<gene>
    <name evidence="2" type="ORF">SPI_02132</name>
</gene>
<dbReference type="EMBL" id="AZHD01000003">
    <property type="protein sequence ID" value="OAA65345.1"/>
    <property type="molecule type" value="Genomic_DNA"/>
</dbReference>
<dbReference type="OrthoDB" id="10362146at2759"/>
<organism evidence="2 3">
    <name type="scientific">Niveomyces insectorum RCEF 264</name>
    <dbReference type="NCBI Taxonomy" id="1081102"/>
    <lineage>
        <taxon>Eukaryota</taxon>
        <taxon>Fungi</taxon>
        <taxon>Dikarya</taxon>
        <taxon>Ascomycota</taxon>
        <taxon>Pezizomycotina</taxon>
        <taxon>Sordariomycetes</taxon>
        <taxon>Hypocreomycetidae</taxon>
        <taxon>Hypocreales</taxon>
        <taxon>Cordycipitaceae</taxon>
        <taxon>Niveomyces</taxon>
    </lineage>
</organism>
<reference evidence="2 3" key="1">
    <citation type="journal article" date="2016" name="Genome Biol. Evol.">
        <title>Divergent and convergent evolution of fungal pathogenicity.</title>
        <authorList>
            <person name="Shang Y."/>
            <person name="Xiao G."/>
            <person name="Zheng P."/>
            <person name="Cen K."/>
            <person name="Zhan S."/>
            <person name="Wang C."/>
        </authorList>
    </citation>
    <scope>NUCLEOTIDE SEQUENCE [LARGE SCALE GENOMIC DNA]</scope>
    <source>
        <strain evidence="2 3">RCEF 264</strain>
    </source>
</reference>
<feature type="region of interest" description="Disordered" evidence="1">
    <location>
        <begin position="97"/>
        <end position="119"/>
    </location>
</feature>
<evidence type="ECO:0000313" key="2">
    <source>
        <dbReference type="EMBL" id="OAA65345.1"/>
    </source>
</evidence>
<feature type="compositionally biased region" description="Polar residues" evidence="1">
    <location>
        <begin position="370"/>
        <end position="380"/>
    </location>
</feature>
<feature type="region of interest" description="Disordered" evidence="1">
    <location>
        <begin position="289"/>
        <end position="334"/>
    </location>
</feature>
<keyword evidence="3" id="KW-1185">Reference proteome</keyword>
<dbReference type="AlphaFoldDB" id="A0A167XSS3"/>
<feature type="compositionally biased region" description="Polar residues" evidence="1">
    <location>
        <begin position="321"/>
        <end position="330"/>
    </location>
</feature>
<comment type="caution">
    <text evidence="2">The sequence shown here is derived from an EMBL/GenBank/DDBJ whole genome shotgun (WGS) entry which is preliminary data.</text>
</comment>
<evidence type="ECO:0000256" key="1">
    <source>
        <dbReference type="SAM" id="MobiDB-lite"/>
    </source>
</evidence>
<feature type="compositionally biased region" description="Low complexity" evidence="1">
    <location>
        <begin position="264"/>
        <end position="277"/>
    </location>
</feature>
<proteinExistence type="predicted"/>
<feature type="compositionally biased region" description="Low complexity" evidence="1">
    <location>
        <begin position="100"/>
        <end position="119"/>
    </location>
</feature>
<dbReference type="Proteomes" id="UP000076874">
    <property type="component" value="Unassembled WGS sequence"/>
</dbReference>
<feature type="region of interest" description="Disordered" evidence="1">
    <location>
        <begin position="244"/>
        <end position="277"/>
    </location>
</feature>
<accession>A0A167XSS3</accession>
<evidence type="ECO:0000313" key="3">
    <source>
        <dbReference type="Proteomes" id="UP000076874"/>
    </source>
</evidence>
<feature type="region of interest" description="Disordered" evidence="1">
    <location>
        <begin position="351"/>
        <end position="390"/>
    </location>
</feature>
<name>A0A167XSS3_9HYPO</name>
<protein>
    <submittedName>
        <fullName evidence="2">Uncharacterized protein</fullName>
    </submittedName>
</protein>
<sequence>MDQQGHQIDPDGAASQPQSTIVGWTTHPVTTVQYVPVESASVAYEPIYAQQPATLYPAPATMMTVPSPTTAAFPTPMNVVQRQVSIGVPMAPVHHGAYYQQGQPQPPAQQQQQQQQPVFQQTQYHTVVVPQPIPNQVPASPISATALHYGPMPRQVCSLWCGTVLVAPPAVRQASVNVMPNMPAAPVIVPRLSTQQSATMLRQNRPGPLPLRSSRSFRQERAFSLHVNKRPSFPYVVHVSSDREYDGGGSSYSTSPLASEDGYSSEQASEVSSSAASGFVQRVPSYVRWSSESDSEQDHHRSRGERRQSTAEPPSFPTPKARTTSNNNGHRFNLHDKGRSILEKCRHHARPVKETSASQNHNDDQILSAGEQTINGNTSKARPEGKEDDNMSEDFCGCGIQQCRNCGLFVSQPEKHKCLKGQDVEE</sequence>